<dbReference type="OrthoDB" id="9814791at2"/>
<name>A0A2M9BPF9_9BACT</name>
<protein>
    <recommendedName>
        <fullName evidence="3">DUF1579 domain-containing protein</fullName>
    </recommendedName>
</protein>
<accession>A0A2M9BPF9</accession>
<dbReference type="Proteomes" id="UP000228535">
    <property type="component" value="Unassembled WGS sequence"/>
</dbReference>
<evidence type="ECO:0008006" key="3">
    <source>
        <dbReference type="Google" id="ProtNLM"/>
    </source>
</evidence>
<proteinExistence type="predicted"/>
<organism evidence="1 2">
    <name type="scientific">Hymenobacter chitinivorans DSM 11115</name>
    <dbReference type="NCBI Taxonomy" id="1121954"/>
    <lineage>
        <taxon>Bacteria</taxon>
        <taxon>Pseudomonadati</taxon>
        <taxon>Bacteroidota</taxon>
        <taxon>Cytophagia</taxon>
        <taxon>Cytophagales</taxon>
        <taxon>Hymenobacteraceae</taxon>
        <taxon>Hymenobacter</taxon>
    </lineage>
</organism>
<evidence type="ECO:0000313" key="2">
    <source>
        <dbReference type="Proteomes" id="UP000228535"/>
    </source>
</evidence>
<comment type="caution">
    <text evidence="1">The sequence shown here is derived from an EMBL/GenBank/DDBJ whole genome shotgun (WGS) entry which is preliminary data.</text>
</comment>
<dbReference type="RefSeq" id="WP_100335524.1">
    <property type="nucleotide sequence ID" value="NZ_PGFA01000001.1"/>
</dbReference>
<dbReference type="EMBL" id="PGFA01000001">
    <property type="protein sequence ID" value="PJJ59836.1"/>
    <property type="molecule type" value="Genomic_DNA"/>
</dbReference>
<evidence type="ECO:0000313" key="1">
    <source>
        <dbReference type="EMBL" id="PJJ59836.1"/>
    </source>
</evidence>
<gene>
    <name evidence="1" type="ORF">CLV45_1258</name>
</gene>
<dbReference type="AlphaFoldDB" id="A0A2M9BPF9"/>
<keyword evidence="2" id="KW-1185">Reference proteome</keyword>
<sequence>MPSQDELPIPPVLFDAATGELLITASASSSKHDFDFYEGKWQLRNRKLKAKLENCTEWLEFDSTQEMYRVLQGLGNIDNYLATFDGVPFEGMSVRLFNPKTRLWSIYWADSNAGKLDPPVVGSFDQGVAHFFTQDTFNDKDVVVVFRWDARDKENPVWSQAFSADKGQTWEWNWYMYFSRFGSN</sequence>
<reference evidence="1 2" key="1">
    <citation type="submission" date="2017-11" db="EMBL/GenBank/DDBJ databases">
        <title>Genomic Encyclopedia of Archaeal and Bacterial Type Strains, Phase II (KMG-II): From Individual Species to Whole Genera.</title>
        <authorList>
            <person name="Goeker M."/>
        </authorList>
    </citation>
    <scope>NUCLEOTIDE SEQUENCE [LARGE SCALE GENOMIC DNA]</scope>
    <source>
        <strain evidence="1 2">DSM 11115</strain>
    </source>
</reference>